<sequence>MLLYGCKTLILRCHFCARLREYELNLFHIRGGNKIEYKCECGETNITFIQKNKGIDIFVNCFNCGNKHYYNLDLHTILKDDNIIYCFCGTEALYLGSKNMAKRFLLGKSIGIGSIDNDKTSKDFFNNFKVLAKILSILYGLKMENKISCSCGNSQINIELFSDRIELECLNCHSVKIIFAETEDDLSVLSKKDKIILEEKNISCIDSIKEKNRDIKK</sequence>
<evidence type="ECO:0000313" key="2">
    <source>
        <dbReference type="Proteomes" id="UP000245423"/>
    </source>
</evidence>
<reference evidence="1 2" key="1">
    <citation type="submission" date="2016-11" db="EMBL/GenBank/DDBJ databases">
        <authorList>
            <person name="Manzoor S."/>
        </authorList>
    </citation>
    <scope>NUCLEOTIDE SEQUENCE [LARGE SCALE GENOMIC DNA]</scope>
    <source>
        <strain evidence="1">Clostridium ultunense strain Esp</strain>
    </source>
</reference>
<dbReference type="EMBL" id="LT669839">
    <property type="protein sequence ID" value="SHD76554.1"/>
    <property type="molecule type" value="Genomic_DNA"/>
</dbReference>
<dbReference type="OrthoDB" id="1678992at2"/>
<protein>
    <submittedName>
        <fullName evidence="1">Uncharacterized protein</fullName>
    </submittedName>
</protein>
<dbReference type="HOGENOM" id="CLU_112839_0_0_9"/>
<dbReference type="AlphaFoldDB" id="M1Z7Y8"/>
<dbReference type="RefSeq" id="WP_005583623.1">
    <property type="nucleotide sequence ID" value="NZ_LT669839.1"/>
</dbReference>
<organism evidence="1 2">
    <name type="scientific">[Clostridium] ultunense Esp</name>
    <dbReference type="NCBI Taxonomy" id="1288971"/>
    <lineage>
        <taxon>Bacteria</taxon>
        <taxon>Bacillati</taxon>
        <taxon>Bacillota</taxon>
        <taxon>Tissierellia</taxon>
        <taxon>Tissierellales</taxon>
        <taxon>Tepidimicrobiaceae</taxon>
        <taxon>Schnuerera</taxon>
    </lineage>
</organism>
<name>M1Z7Y8_9FIRM</name>
<accession>M1Z7Y8</accession>
<gene>
    <name evidence="1" type="ORF">CUESP1_1181</name>
</gene>
<proteinExistence type="predicted"/>
<dbReference type="Proteomes" id="UP000245423">
    <property type="component" value="Chromosome 1"/>
</dbReference>
<evidence type="ECO:0000313" key="1">
    <source>
        <dbReference type="EMBL" id="SHD76554.1"/>
    </source>
</evidence>
<keyword evidence="2" id="KW-1185">Reference proteome</keyword>